<name>A0A037ZK54_9RHOB</name>
<evidence type="ECO:0000313" key="6">
    <source>
        <dbReference type="Proteomes" id="UP000026249"/>
    </source>
</evidence>
<dbReference type="PROSITE" id="PS50949">
    <property type="entry name" value="HTH_GNTR"/>
    <property type="match status" value="1"/>
</dbReference>
<proteinExistence type="predicted"/>
<dbReference type="InterPro" id="IPR000524">
    <property type="entry name" value="Tscrpt_reg_HTH_GntR"/>
</dbReference>
<organism evidence="5 6">
    <name type="scientific">Actibacterium mucosum KCTC 23349</name>
    <dbReference type="NCBI Taxonomy" id="1454373"/>
    <lineage>
        <taxon>Bacteria</taxon>
        <taxon>Pseudomonadati</taxon>
        <taxon>Pseudomonadota</taxon>
        <taxon>Alphaproteobacteria</taxon>
        <taxon>Rhodobacterales</taxon>
        <taxon>Roseobacteraceae</taxon>
        <taxon>Actibacterium</taxon>
    </lineage>
</organism>
<keyword evidence="3" id="KW-0804">Transcription</keyword>
<sequence length="241" mass="26697">MNDLPNQPKHARLTRDIAVRILTGEYPVGHRLPVEADLIEGLQVSRTALREGLRTLAAKGLVVSRKRLGTMVNDRDKWNLLDPDVLGWMDNTDIHLDFLRQVSEARLIFEPQAARLAARRATAVQVAEIETAFTAMTAADTETSRIDADVAFHVGILNASQNHVLQNFGAIIRTALRASFRLSDQATESYTNTLDLHGAVLRAIRLQDEENASQRMFELLNKSVADLGLRPLAMPAAATEQ</sequence>
<dbReference type="InterPro" id="IPR036390">
    <property type="entry name" value="WH_DNA-bd_sf"/>
</dbReference>
<evidence type="ECO:0000256" key="3">
    <source>
        <dbReference type="ARBA" id="ARBA00023163"/>
    </source>
</evidence>
<dbReference type="PANTHER" id="PTHR43537:SF44">
    <property type="entry name" value="GNTR FAMILY REGULATORY PROTEIN"/>
    <property type="match status" value="1"/>
</dbReference>
<dbReference type="GO" id="GO:0003677">
    <property type="term" value="F:DNA binding"/>
    <property type="evidence" value="ECO:0007669"/>
    <property type="project" value="UniProtKB-KW"/>
</dbReference>
<dbReference type="Proteomes" id="UP000026249">
    <property type="component" value="Unassembled WGS sequence"/>
</dbReference>
<protein>
    <recommendedName>
        <fullName evidence="4">HTH gntR-type domain-containing protein</fullName>
    </recommendedName>
</protein>
<dbReference type="InterPro" id="IPR011711">
    <property type="entry name" value="GntR_C"/>
</dbReference>
<dbReference type="Pfam" id="PF00392">
    <property type="entry name" value="GntR"/>
    <property type="match status" value="1"/>
</dbReference>
<dbReference type="OrthoDB" id="9028214at2"/>
<dbReference type="SUPFAM" id="SSF46785">
    <property type="entry name" value="Winged helix' DNA-binding domain"/>
    <property type="match status" value="1"/>
</dbReference>
<accession>A0A037ZK54</accession>
<dbReference type="GO" id="GO:0003700">
    <property type="term" value="F:DNA-binding transcription factor activity"/>
    <property type="evidence" value="ECO:0007669"/>
    <property type="project" value="InterPro"/>
</dbReference>
<feature type="domain" description="HTH gntR-type" evidence="4">
    <location>
        <begin position="7"/>
        <end position="75"/>
    </location>
</feature>
<dbReference type="SUPFAM" id="SSF48008">
    <property type="entry name" value="GntR ligand-binding domain-like"/>
    <property type="match status" value="1"/>
</dbReference>
<dbReference type="InterPro" id="IPR008920">
    <property type="entry name" value="TF_FadR/GntR_C"/>
</dbReference>
<evidence type="ECO:0000259" key="4">
    <source>
        <dbReference type="PROSITE" id="PS50949"/>
    </source>
</evidence>
<dbReference type="SMART" id="SM00345">
    <property type="entry name" value="HTH_GNTR"/>
    <property type="match status" value="1"/>
</dbReference>
<keyword evidence="6" id="KW-1185">Reference proteome</keyword>
<evidence type="ECO:0000313" key="5">
    <source>
        <dbReference type="EMBL" id="KAJ56478.1"/>
    </source>
</evidence>
<dbReference type="Gene3D" id="1.10.10.10">
    <property type="entry name" value="Winged helix-like DNA-binding domain superfamily/Winged helix DNA-binding domain"/>
    <property type="match status" value="1"/>
</dbReference>
<dbReference type="STRING" id="1454373.ACMU_05925"/>
<keyword evidence="1" id="KW-0805">Transcription regulation</keyword>
<evidence type="ECO:0000256" key="2">
    <source>
        <dbReference type="ARBA" id="ARBA00023125"/>
    </source>
</evidence>
<dbReference type="EMBL" id="JFKE01000002">
    <property type="protein sequence ID" value="KAJ56478.1"/>
    <property type="molecule type" value="Genomic_DNA"/>
</dbReference>
<dbReference type="SMART" id="SM00895">
    <property type="entry name" value="FCD"/>
    <property type="match status" value="1"/>
</dbReference>
<dbReference type="AlphaFoldDB" id="A0A037ZK54"/>
<dbReference type="Pfam" id="PF07729">
    <property type="entry name" value="FCD"/>
    <property type="match status" value="1"/>
</dbReference>
<reference evidence="5 6" key="1">
    <citation type="submission" date="2014-03" db="EMBL/GenBank/DDBJ databases">
        <title>Draft Genome Sequence of Actibacterium mucosum KCTC 23349, a Marine Alphaproteobacterium with Complex Ionic Requirements Isolated from Mediterranean Seawater at Malvarrosa Beach, Valencia, Spain.</title>
        <authorList>
            <person name="Arahal D.R."/>
            <person name="Shao Z."/>
            <person name="Lai Q."/>
            <person name="Pujalte M.J."/>
        </authorList>
    </citation>
    <scope>NUCLEOTIDE SEQUENCE [LARGE SCALE GENOMIC DNA]</scope>
    <source>
        <strain evidence="5 6">KCTC 23349</strain>
    </source>
</reference>
<keyword evidence="2" id="KW-0238">DNA-binding</keyword>
<comment type="caution">
    <text evidence="5">The sequence shown here is derived from an EMBL/GenBank/DDBJ whole genome shotgun (WGS) entry which is preliminary data.</text>
</comment>
<gene>
    <name evidence="5" type="ORF">ACMU_05925</name>
</gene>
<evidence type="ECO:0000256" key="1">
    <source>
        <dbReference type="ARBA" id="ARBA00023015"/>
    </source>
</evidence>
<dbReference type="PRINTS" id="PR00035">
    <property type="entry name" value="HTHGNTR"/>
</dbReference>
<dbReference type="Gene3D" id="1.20.120.530">
    <property type="entry name" value="GntR ligand-binding domain-like"/>
    <property type="match status" value="1"/>
</dbReference>
<dbReference type="CDD" id="cd07377">
    <property type="entry name" value="WHTH_GntR"/>
    <property type="match status" value="1"/>
</dbReference>
<dbReference type="InterPro" id="IPR036388">
    <property type="entry name" value="WH-like_DNA-bd_sf"/>
</dbReference>
<dbReference type="RefSeq" id="WP_051587954.1">
    <property type="nucleotide sequence ID" value="NZ_JFKE01000002.1"/>
</dbReference>
<dbReference type="PANTHER" id="PTHR43537">
    <property type="entry name" value="TRANSCRIPTIONAL REGULATOR, GNTR FAMILY"/>
    <property type="match status" value="1"/>
</dbReference>